<feature type="signal peptide" evidence="3">
    <location>
        <begin position="1"/>
        <end position="24"/>
    </location>
</feature>
<gene>
    <name evidence="5" type="ORF">GH714_041932</name>
</gene>
<evidence type="ECO:0000259" key="4">
    <source>
        <dbReference type="PROSITE" id="PS51207"/>
    </source>
</evidence>
<dbReference type="InterPro" id="IPR051837">
    <property type="entry name" value="SortingNexin/PXDomain-PKLike"/>
</dbReference>
<dbReference type="PANTHER" id="PTHR22999">
    <property type="entry name" value="PX SERINE/THREONINE KINASE PXK"/>
    <property type="match status" value="1"/>
</dbReference>
<dbReference type="GO" id="GO:0005737">
    <property type="term" value="C:cytoplasm"/>
    <property type="evidence" value="ECO:0007669"/>
    <property type="project" value="UniProtKB-SubCell"/>
</dbReference>
<proteinExistence type="predicted"/>
<keyword evidence="6" id="KW-1185">Reference proteome</keyword>
<reference evidence="5 6" key="1">
    <citation type="journal article" date="2020" name="Mol. Plant">
        <title>The Chromosome-Based Rubber Tree Genome Provides New Insights into Spurge Genome Evolution and Rubber Biosynthesis.</title>
        <authorList>
            <person name="Liu J."/>
            <person name="Shi C."/>
            <person name="Shi C.C."/>
            <person name="Li W."/>
            <person name="Zhang Q.J."/>
            <person name="Zhang Y."/>
            <person name="Li K."/>
            <person name="Lu H.F."/>
            <person name="Shi C."/>
            <person name="Zhu S.T."/>
            <person name="Xiao Z.Y."/>
            <person name="Nan H."/>
            <person name="Yue Y."/>
            <person name="Zhu X.G."/>
            <person name="Wu Y."/>
            <person name="Hong X.N."/>
            <person name="Fan G.Y."/>
            <person name="Tong Y."/>
            <person name="Zhang D."/>
            <person name="Mao C.L."/>
            <person name="Liu Y.L."/>
            <person name="Hao S.J."/>
            <person name="Liu W.Q."/>
            <person name="Lv M.Q."/>
            <person name="Zhang H.B."/>
            <person name="Liu Y."/>
            <person name="Hu-Tang G.R."/>
            <person name="Wang J.P."/>
            <person name="Wang J.H."/>
            <person name="Sun Y.H."/>
            <person name="Ni S.B."/>
            <person name="Chen W.B."/>
            <person name="Zhang X.C."/>
            <person name="Jiao Y.N."/>
            <person name="Eichler E.E."/>
            <person name="Li G.H."/>
            <person name="Liu X."/>
            <person name="Gao L.Z."/>
        </authorList>
    </citation>
    <scope>NUCLEOTIDE SEQUENCE [LARGE SCALE GENOMIC DNA]</scope>
    <source>
        <strain evidence="6">cv. GT1</strain>
        <tissue evidence="5">Leaf</tissue>
    </source>
</reference>
<dbReference type="AlphaFoldDB" id="A0A6A6MS04"/>
<dbReference type="PANTHER" id="PTHR22999:SF23">
    <property type="entry name" value="SORTING NEXIN-16"/>
    <property type="match status" value="1"/>
</dbReference>
<evidence type="ECO:0000256" key="3">
    <source>
        <dbReference type="SAM" id="SignalP"/>
    </source>
</evidence>
<dbReference type="InterPro" id="IPR003114">
    <property type="entry name" value="Phox_assoc"/>
</dbReference>
<keyword evidence="3" id="KW-0732">Signal</keyword>
<sequence length="391" mass="42948">MNATHASSCVFLLVAVGMEAVVVADGMKAGLGLEDVVVVAIGIENMVEPVMIAMEMEAVVVAYGMKAALDTSSSMWINLPISVLLVSASRILSNEVEFSWKARRSTCPQSYLSHLEKKQLSVNDSRLCSAPLPQRWKRKIDSPIVEAAINDLIDKILKDFVVDLWYSEITPDKEAPELMRAVIMDAIGEISGRIKEINLVDLLTRDIIDLIGDHLDLFRRNQAAIGADVMGILSTDERDERLKHHLMASKELHPALISPESEYKVMQRLIGGVLAVVLRPRESQCPLVRTIARELVTCLILQPVMGLASLYGNIMEVSGDQSAGGVHNSDSSSSKYSSINSQKTNVVGYEKNFQGTVMTLAKIDDQKETLLDCDPNQQELCSHVTQSGHGY</sequence>
<dbReference type="Proteomes" id="UP000467840">
    <property type="component" value="Chromosome 15"/>
</dbReference>
<comment type="subcellular location">
    <subcellularLocation>
        <location evidence="1">Cytoplasm</location>
    </subcellularLocation>
</comment>
<organism evidence="5 6">
    <name type="scientific">Hevea brasiliensis</name>
    <name type="common">Para rubber tree</name>
    <name type="synonym">Siphonia brasiliensis</name>
    <dbReference type="NCBI Taxonomy" id="3981"/>
    <lineage>
        <taxon>Eukaryota</taxon>
        <taxon>Viridiplantae</taxon>
        <taxon>Streptophyta</taxon>
        <taxon>Embryophyta</taxon>
        <taxon>Tracheophyta</taxon>
        <taxon>Spermatophyta</taxon>
        <taxon>Magnoliopsida</taxon>
        <taxon>eudicotyledons</taxon>
        <taxon>Gunneridae</taxon>
        <taxon>Pentapetalae</taxon>
        <taxon>rosids</taxon>
        <taxon>fabids</taxon>
        <taxon>Malpighiales</taxon>
        <taxon>Euphorbiaceae</taxon>
        <taxon>Crotonoideae</taxon>
        <taxon>Micrandreae</taxon>
        <taxon>Hevea</taxon>
    </lineage>
</organism>
<dbReference type="EMBL" id="JAAGAX010000005">
    <property type="protein sequence ID" value="KAF2316591.1"/>
    <property type="molecule type" value="Genomic_DNA"/>
</dbReference>
<accession>A0A6A6MS04</accession>
<dbReference type="SMART" id="SM00313">
    <property type="entry name" value="PXA"/>
    <property type="match status" value="1"/>
</dbReference>
<dbReference type="PROSITE" id="PS51207">
    <property type="entry name" value="PXA"/>
    <property type="match status" value="1"/>
</dbReference>
<feature type="chain" id="PRO_5025644927" description="PXA domain-containing protein" evidence="3">
    <location>
        <begin position="25"/>
        <end position="391"/>
    </location>
</feature>
<name>A0A6A6MS04_HEVBR</name>
<evidence type="ECO:0000313" key="6">
    <source>
        <dbReference type="Proteomes" id="UP000467840"/>
    </source>
</evidence>
<comment type="caution">
    <text evidence="5">The sequence shown here is derived from an EMBL/GenBank/DDBJ whole genome shotgun (WGS) entry which is preliminary data.</text>
</comment>
<evidence type="ECO:0000313" key="5">
    <source>
        <dbReference type="EMBL" id="KAF2316591.1"/>
    </source>
</evidence>
<evidence type="ECO:0000256" key="2">
    <source>
        <dbReference type="ARBA" id="ARBA00022490"/>
    </source>
</evidence>
<evidence type="ECO:0000256" key="1">
    <source>
        <dbReference type="ARBA" id="ARBA00004496"/>
    </source>
</evidence>
<protein>
    <recommendedName>
        <fullName evidence="4">PXA domain-containing protein</fullName>
    </recommendedName>
</protein>
<dbReference type="Pfam" id="PF02194">
    <property type="entry name" value="PXA"/>
    <property type="match status" value="1"/>
</dbReference>
<feature type="domain" description="PXA" evidence="4">
    <location>
        <begin position="142"/>
        <end position="318"/>
    </location>
</feature>
<keyword evidence="2" id="KW-0963">Cytoplasm</keyword>